<feature type="compositionally biased region" description="Basic and acidic residues" evidence="1">
    <location>
        <begin position="1"/>
        <end position="11"/>
    </location>
</feature>
<dbReference type="AlphaFoldDB" id="A0AAD4Q8F3"/>
<proteinExistence type="predicted"/>
<feature type="region of interest" description="Disordered" evidence="1">
    <location>
        <begin position="1"/>
        <end position="28"/>
    </location>
</feature>
<keyword evidence="3" id="KW-1185">Reference proteome</keyword>
<evidence type="ECO:0000256" key="1">
    <source>
        <dbReference type="SAM" id="MobiDB-lite"/>
    </source>
</evidence>
<comment type="caution">
    <text evidence="2">The sequence shown here is derived from an EMBL/GenBank/DDBJ whole genome shotgun (WGS) entry which is preliminary data.</text>
</comment>
<evidence type="ECO:0000313" key="2">
    <source>
        <dbReference type="EMBL" id="KAH8980554.1"/>
    </source>
</evidence>
<dbReference type="Proteomes" id="UP001201163">
    <property type="component" value="Unassembled WGS sequence"/>
</dbReference>
<organism evidence="2 3">
    <name type="scientific">Lactarius akahatsu</name>
    <dbReference type="NCBI Taxonomy" id="416441"/>
    <lineage>
        <taxon>Eukaryota</taxon>
        <taxon>Fungi</taxon>
        <taxon>Dikarya</taxon>
        <taxon>Basidiomycota</taxon>
        <taxon>Agaricomycotina</taxon>
        <taxon>Agaricomycetes</taxon>
        <taxon>Russulales</taxon>
        <taxon>Russulaceae</taxon>
        <taxon>Lactarius</taxon>
    </lineage>
</organism>
<sequence>MHEVLEERESPEPQDWDPDADVGPKSESAQRGVWTQLLVAHTAVLRGLIDRRALVPAWCVAGMLSENLGYGLEGSSTAAGRNVRTDALLRFLHWLEVEGPNAELEPADVAILARAVDDWQQERYCILSSSEIAR</sequence>
<accession>A0AAD4Q8F3</accession>
<protein>
    <submittedName>
        <fullName evidence="2">Uncharacterized protein</fullName>
    </submittedName>
</protein>
<evidence type="ECO:0000313" key="3">
    <source>
        <dbReference type="Proteomes" id="UP001201163"/>
    </source>
</evidence>
<name>A0AAD4Q8F3_9AGAM</name>
<dbReference type="EMBL" id="JAKELL010000134">
    <property type="protein sequence ID" value="KAH8980554.1"/>
    <property type="molecule type" value="Genomic_DNA"/>
</dbReference>
<reference evidence="2" key="1">
    <citation type="submission" date="2022-01" db="EMBL/GenBank/DDBJ databases">
        <title>Comparative genomics reveals a dynamic genome evolution in the ectomycorrhizal milk-cap (Lactarius) mushrooms.</title>
        <authorList>
            <consortium name="DOE Joint Genome Institute"/>
            <person name="Lebreton A."/>
            <person name="Tang N."/>
            <person name="Kuo A."/>
            <person name="LaButti K."/>
            <person name="Drula E."/>
            <person name="Barry K."/>
            <person name="Clum A."/>
            <person name="Lipzen A."/>
            <person name="Mousain D."/>
            <person name="Ng V."/>
            <person name="Wang R."/>
            <person name="Wang X."/>
            <person name="Dai Y."/>
            <person name="Henrissat B."/>
            <person name="Grigoriev I.V."/>
            <person name="Guerin-Laguette A."/>
            <person name="Yu F."/>
            <person name="Martin F.M."/>
        </authorList>
    </citation>
    <scope>NUCLEOTIDE SEQUENCE</scope>
    <source>
        <strain evidence="2">QP</strain>
    </source>
</reference>
<gene>
    <name evidence="2" type="ORF">EDB92DRAFT_1820526</name>
</gene>